<comment type="similarity">
    <text evidence="1">Belongs to the 'phage' integrase family.</text>
</comment>
<dbReference type="Gene3D" id="3.30.160.390">
    <property type="entry name" value="Integrase, DNA-binding domain"/>
    <property type="match status" value="1"/>
</dbReference>
<keyword evidence="6" id="KW-1185">Reference proteome</keyword>
<accession>A0A0W0XTI1</accession>
<dbReference type="AlphaFoldDB" id="A0A0W0XTI1"/>
<sequence length="106" mass="12022">MALKVQDVKDAKPKEKPYKLKDERGLYLLVNPNGSKLWRLKYRFNGIEKKLSFGAFPEVSLAKARDKREDARKHLANEVDPGSLKQSIKRASKEAAQNSYSACNIS</sequence>
<protein>
    <submittedName>
        <fullName evidence="5">Integrase</fullName>
    </submittedName>
</protein>
<organism evidence="5 6">
    <name type="scientific">Legionella rubrilucens</name>
    <dbReference type="NCBI Taxonomy" id="458"/>
    <lineage>
        <taxon>Bacteria</taxon>
        <taxon>Pseudomonadati</taxon>
        <taxon>Pseudomonadota</taxon>
        <taxon>Gammaproteobacteria</taxon>
        <taxon>Legionellales</taxon>
        <taxon>Legionellaceae</taxon>
        <taxon>Legionella</taxon>
    </lineage>
</organism>
<evidence type="ECO:0000259" key="4">
    <source>
        <dbReference type="Pfam" id="PF13356"/>
    </source>
</evidence>
<evidence type="ECO:0000256" key="2">
    <source>
        <dbReference type="ARBA" id="ARBA00022908"/>
    </source>
</evidence>
<dbReference type="EMBL" id="LNYT01000010">
    <property type="protein sequence ID" value="KTD48145.1"/>
    <property type="molecule type" value="Genomic_DNA"/>
</dbReference>
<dbReference type="RefSeq" id="WP_058531582.1">
    <property type="nucleotide sequence ID" value="NZ_CAAAIN010000016.1"/>
</dbReference>
<dbReference type="Pfam" id="PF13356">
    <property type="entry name" value="Arm-DNA-bind_3"/>
    <property type="match status" value="1"/>
</dbReference>
<dbReference type="PANTHER" id="PTHR30629">
    <property type="entry name" value="PROPHAGE INTEGRASE"/>
    <property type="match status" value="1"/>
</dbReference>
<dbReference type="Proteomes" id="UP000054608">
    <property type="component" value="Unassembled WGS sequence"/>
</dbReference>
<dbReference type="PATRIC" id="fig|458.5.peg.1530"/>
<evidence type="ECO:0000313" key="6">
    <source>
        <dbReference type="Proteomes" id="UP000054608"/>
    </source>
</evidence>
<dbReference type="InterPro" id="IPR025166">
    <property type="entry name" value="Integrase_DNA_bind_dom"/>
</dbReference>
<dbReference type="InterPro" id="IPR050808">
    <property type="entry name" value="Phage_Integrase"/>
</dbReference>
<dbReference type="OrthoDB" id="9795573at2"/>
<comment type="caution">
    <text evidence="5">The sequence shown here is derived from an EMBL/GenBank/DDBJ whole genome shotgun (WGS) entry which is preliminary data.</text>
</comment>
<evidence type="ECO:0000313" key="5">
    <source>
        <dbReference type="EMBL" id="KTD48145.1"/>
    </source>
</evidence>
<proteinExistence type="inferred from homology"/>
<name>A0A0W0XTI1_9GAMM</name>
<dbReference type="InterPro" id="IPR038488">
    <property type="entry name" value="Integrase_DNA-bd_sf"/>
</dbReference>
<dbReference type="STRING" id="458.Lrub_1474"/>
<feature type="domain" description="Integrase DNA-binding" evidence="4">
    <location>
        <begin position="5"/>
        <end position="86"/>
    </location>
</feature>
<gene>
    <name evidence="5" type="ORF">Lrub_1474</name>
</gene>
<keyword evidence="2" id="KW-0229">DNA integration</keyword>
<dbReference type="GO" id="GO:0015074">
    <property type="term" value="P:DNA integration"/>
    <property type="evidence" value="ECO:0007669"/>
    <property type="project" value="UniProtKB-KW"/>
</dbReference>
<evidence type="ECO:0000256" key="3">
    <source>
        <dbReference type="SAM" id="MobiDB-lite"/>
    </source>
</evidence>
<reference evidence="5 6" key="1">
    <citation type="submission" date="2015-11" db="EMBL/GenBank/DDBJ databases">
        <title>Genomic analysis of 38 Legionella species identifies large and diverse effector repertoires.</title>
        <authorList>
            <person name="Burstein D."/>
            <person name="Amaro F."/>
            <person name="Zusman T."/>
            <person name="Lifshitz Z."/>
            <person name="Cohen O."/>
            <person name="Gilbert J.A."/>
            <person name="Pupko T."/>
            <person name="Shuman H.A."/>
            <person name="Segal G."/>
        </authorList>
    </citation>
    <scope>NUCLEOTIDE SEQUENCE [LARGE SCALE GENOMIC DNA]</scope>
    <source>
        <strain evidence="5 6">WA-270A-C2</strain>
    </source>
</reference>
<evidence type="ECO:0000256" key="1">
    <source>
        <dbReference type="ARBA" id="ARBA00008857"/>
    </source>
</evidence>
<dbReference type="PANTHER" id="PTHR30629:SF2">
    <property type="entry name" value="PROPHAGE INTEGRASE INTS-RELATED"/>
    <property type="match status" value="1"/>
</dbReference>
<feature type="region of interest" description="Disordered" evidence="3">
    <location>
        <begin position="69"/>
        <end position="91"/>
    </location>
</feature>